<dbReference type="InterPro" id="IPR052709">
    <property type="entry name" value="Transposase-MT_Hybrid"/>
</dbReference>
<name>A0AAU9UIC5_EUPED</name>
<sequence length="354" mass="41260">MATNKNLEGRNSIDVVSQRQIIKFMYLEGHSAAQAHRRLVKVMTSNALSQTTVKEWYRRFNNGDFDVGEHRGGDSKFGPETDQRSEIIQEAFRESRSWSLTSLSAKTGIPKTTCYDIIKKKLNMSKINAKWVPRELTDDQKNMRVDYARVNLRAYKQQPSRLEHTVAIDETWVNLYRPPEKDQTKIWLATGEKRPSVVAKSRFGPKLILLLAMDFNGICYYELLGQHETVNHSRYIQFLNNLMDQWGKNHEHTIWLLDDNARPHRHSSVEAWMDQHSVERWIQPPYSPDLSPCDYGCFHQLKRRIVGVAYPDAVALRKALNEEIMDGNQHGRYQSVWNLPERWQAVINSQGEYV</sequence>
<comment type="caution">
    <text evidence="3">The sequence shown here is derived from an EMBL/GenBank/DDBJ whole genome shotgun (WGS) entry which is preliminary data.</text>
</comment>
<dbReference type="Pfam" id="PF17906">
    <property type="entry name" value="HTH_48"/>
    <property type="match status" value="1"/>
</dbReference>
<feature type="domain" description="Mos1 transposase HTH" evidence="2">
    <location>
        <begin position="19"/>
        <end position="64"/>
    </location>
</feature>
<evidence type="ECO:0000313" key="4">
    <source>
        <dbReference type="Proteomes" id="UP001153954"/>
    </source>
</evidence>
<dbReference type="Pfam" id="PF13358">
    <property type="entry name" value="DDE_3"/>
    <property type="match status" value="1"/>
</dbReference>
<reference evidence="3" key="1">
    <citation type="submission" date="2022-03" db="EMBL/GenBank/DDBJ databases">
        <authorList>
            <person name="Tunstrom K."/>
        </authorList>
    </citation>
    <scope>NUCLEOTIDE SEQUENCE</scope>
</reference>
<dbReference type="InterPro" id="IPR041426">
    <property type="entry name" value="Mos1_HTH"/>
</dbReference>
<proteinExistence type="predicted"/>
<feature type="domain" description="Tc1-like transposase DDE" evidence="1">
    <location>
        <begin position="166"/>
        <end position="307"/>
    </location>
</feature>
<dbReference type="PANTHER" id="PTHR46060">
    <property type="entry name" value="MARINER MOS1 TRANSPOSASE-LIKE PROTEIN"/>
    <property type="match status" value="1"/>
</dbReference>
<gene>
    <name evidence="3" type="ORF">EEDITHA_LOCUS12681</name>
</gene>
<evidence type="ECO:0000313" key="3">
    <source>
        <dbReference type="EMBL" id="CAH2097455.1"/>
    </source>
</evidence>
<dbReference type="InterPro" id="IPR036397">
    <property type="entry name" value="RNaseH_sf"/>
</dbReference>
<accession>A0AAU9UIC5</accession>
<dbReference type="PANTHER" id="PTHR46060:SF1">
    <property type="entry name" value="MARINER MOS1 TRANSPOSASE-LIKE PROTEIN"/>
    <property type="match status" value="1"/>
</dbReference>
<dbReference type="Gene3D" id="3.30.420.10">
    <property type="entry name" value="Ribonuclease H-like superfamily/Ribonuclease H"/>
    <property type="match status" value="1"/>
</dbReference>
<dbReference type="AlphaFoldDB" id="A0AAU9UIC5"/>
<dbReference type="EMBL" id="CAKOGL010000018">
    <property type="protein sequence ID" value="CAH2097455.1"/>
    <property type="molecule type" value="Genomic_DNA"/>
</dbReference>
<evidence type="ECO:0000259" key="2">
    <source>
        <dbReference type="Pfam" id="PF17906"/>
    </source>
</evidence>
<organism evidence="3 4">
    <name type="scientific">Euphydryas editha</name>
    <name type="common">Edith's checkerspot</name>
    <dbReference type="NCBI Taxonomy" id="104508"/>
    <lineage>
        <taxon>Eukaryota</taxon>
        <taxon>Metazoa</taxon>
        <taxon>Ecdysozoa</taxon>
        <taxon>Arthropoda</taxon>
        <taxon>Hexapoda</taxon>
        <taxon>Insecta</taxon>
        <taxon>Pterygota</taxon>
        <taxon>Neoptera</taxon>
        <taxon>Endopterygota</taxon>
        <taxon>Lepidoptera</taxon>
        <taxon>Glossata</taxon>
        <taxon>Ditrysia</taxon>
        <taxon>Papilionoidea</taxon>
        <taxon>Nymphalidae</taxon>
        <taxon>Nymphalinae</taxon>
        <taxon>Euphydryas</taxon>
    </lineage>
</organism>
<dbReference type="Proteomes" id="UP001153954">
    <property type="component" value="Unassembled WGS sequence"/>
</dbReference>
<evidence type="ECO:0008006" key="5">
    <source>
        <dbReference type="Google" id="ProtNLM"/>
    </source>
</evidence>
<protein>
    <recommendedName>
        <fullName evidence="5">Transposase</fullName>
    </recommendedName>
</protein>
<dbReference type="InterPro" id="IPR038717">
    <property type="entry name" value="Tc1-like_DDE_dom"/>
</dbReference>
<evidence type="ECO:0000259" key="1">
    <source>
        <dbReference type="Pfam" id="PF13358"/>
    </source>
</evidence>
<dbReference type="Gene3D" id="1.10.10.1450">
    <property type="match status" value="1"/>
</dbReference>
<keyword evidence="4" id="KW-1185">Reference proteome</keyword>
<dbReference type="GO" id="GO:0003676">
    <property type="term" value="F:nucleic acid binding"/>
    <property type="evidence" value="ECO:0007669"/>
    <property type="project" value="InterPro"/>
</dbReference>